<feature type="transmembrane region" description="Helical" evidence="10">
    <location>
        <begin position="339"/>
        <end position="359"/>
    </location>
</feature>
<dbReference type="OrthoDB" id="154460at2"/>
<evidence type="ECO:0000313" key="13">
    <source>
        <dbReference type="Proteomes" id="UP000007881"/>
    </source>
</evidence>
<evidence type="ECO:0000256" key="2">
    <source>
        <dbReference type="ARBA" id="ARBA00022676"/>
    </source>
</evidence>
<feature type="transmembrane region" description="Helical" evidence="10">
    <location>
        <begin position="492"/>
        <end position="514"/>
    </location>
</feature>
<evidence type="ECO:0000256" key="5">
    <source>
        <dbReference type="ARBA" id="ARBA00022989"/>
    </source>
</evidence>
<dbReference type="GO" id="GO:0071555">
    <property type="term" value="P:cell wall organization"/>
    <property type="evidence" value="ECO:0007669"/>
    <property type="project" value="UniProtKB-KW"/>
</dbReference>
<evidence type="ECO:0000256" key="3">
    <source>
        <dbReference type="ARBA" id="ARBA00022679"/>
    </source>
</evidence>
<keyword evidence="4 10" id="KW-0812">Transmembrane</keyword>
<feature type="transmembrane region" description="Helical" evidence="10">
    <location>
        <begin position="371"/>
        <end position="394"/>
    </location>
</feature>
<dbReference type="RefSeq" id="WP_014438193.1">
    <property type="nucleotide sequence ID" value="NC_017080.1"/>
</dbReference>
<keyword evidence="5 10" id="KW-1133">Transmembrane helix</keyword>
<dbReference type="GO" id="GO:0016757">
    <property type="term" value="F:glycosyltransferase activity"/>
    <property type="evidence" value="ECO:0007669"/>
    <property type="project" value="UniProtKB-KW"/>
</dbReference>
<dbReference type="AlphaFoldDB" id="I0II95"/>
<dbReference type="FunFam" id="3.90.550.10:FF:000057">
    <property type="entry name" value="Glycosyltransferase-like protein, family 2"/>
    <property type="match status" value="1"/>
</dbReference>
<dbReference type="HOGENOM" id="CLU_012856_4_0_0"/>
<proteinExistence type="predicted"/>
<dbReference type="PANTHER" id="PTHR32044:SF80">
    <property type="entry name" value="XYLOGLUCAN GLYCOSYLTRANSFERASE 2-RELATED"/>
    <property type="match status" value="1"/>
</dbReference>
<dbReference type="Proteomes" id="UP000007881">
    <property type="component" value="Chromosome"/>
</dbReference>
<reference evidence="12 13" key="1">
    <citation type="submission" date="2012-02" db="EMBL/GenBank/DDBJ databases">
        <title>Complete genome sequence of Phycisphaera mikurensis NBRC 102666.</title>
        <authorList>
            <person name="Ankai A."/>
            <person name="Hosoyama A."/>
            <person name="Terui Y."/>
            <person name="Sekine M."/>
            <person name="Fukai R."/>
            <person name="Kato Y."/>
            <person name="Nakamura S."/>
            <person name="Yamada-Narita S."/>
            <person name="Kawakoshi A."/>
            <person name="Fukunaga Y."/>
            <person name="Yamazaki S."/>
            <person name="Fujita N."/>
        </authorList>
    </citation>
    <scope>NUCLEOTIDE SEQUENCE [LARGE SCALE GENOMIC DNA]</scope>
    <source>
        <strain evidence="13">NBRC 102666 / KCTC 22515 / FYK2301M01</strain>
    </source>
</reference>
<evidence type="ECO:0000256" key="9">
    <source>
        <dbReference type="SAM" id="MobiDB-lite"/>
    </source>
</evidence>
<evidence type="ECO:0000256" key="11">
    <source>
        <dbReference type="SAM" id="SignalP"/>
    </source>
</evidence>
<keyword evidence="11" id="KW-0732">Signal</keyword>
<dbReference type="Pfam" id="PF13641">
    <property type="entry name" value="Glyco_tranf_2_3"/>
    <property type="match status" value="1"/>
</dbReference>
<feature type="signal peptide" evidence="11">
    <location>
        <begin position="1"/>
        <end position="18"/>
    </location>
</feature>
<feature type="chain" id="PRO_5003629773" evidence="11">
    <location>
        <begin position="19"/>
        <end position="564"/>
    </location>
</feature>
<keyword evidence="6" id="KW-0333">Golgi apparatus</keyword>
<feature type="transmembrane region" description="Helical" evidence="10">
    <location>
        <begin position="406"/>
        <end position="429"/>
    </location>
</feature>
<feature type="region of interest" description="Disordered" evidence="9">
    <location>
        <begin position="444"/>
        <end position="464"/>
    </location>
</feature>
<dbReference type="EMBL" id="AP012338">
    <property type="protein sequence ID" value="BAM04983.1"/>
    <property type="molecule type" value="Genomic_DNA"/>
</dbReference>
<dbReference type="eggNOG" id="COG1215">
    <property type="taxonomic scope" value="Bacteria"/>
</dbReference>
<comment type="subcellular location">
    <subcellularLocation>
        <location evidence="1">Golgi apparatus membrane</location>
        <topology evidence="1">Multi-pass membrane protein</topology>
    </subcellularLocation>
</comment>
<organism evidence="12 13">
    <name type="scientific">Phycisphaera mikurensis (strain NBRC 102666 / KCTC 22515 / FYK2301M01)</name>
    <dbReference type="NCBI Taxonomy" id="1142394"/>
    <lineage>
        <taxon>Bacteria</taxon>
        <taxon>Pseudomonadati</taxon>
        <taxon>Planctomycetota</taxon>
        <taxon>Phycisphaerae</taxon>
        <taxon>Phycisphaerales</taxon>
        <taxon>Phycisphaeraceae</taxon>
        <taxon>Phycisphaera</taxon>
    </lineage>
</organism>
<dbReference type="InterPro" id="IPR029044">
    <property type="entry name" value="Nucleotide-diphossugar_trans"/>
</dbReference>
<evidence type="ECO:0000256" key="10">
    <source>
        <dbReference type="SAM" id="Phobius"/>
    </source>
</evidence>
<name>I0II95_PHYMF</name>
<evidence type="ECO:0000256" key="7">
    <source>
        <dbReference type="ARBA" id="ARBA00023136"/>
    </source>
</evidence>
<dbReference type="Gene3D" id="3.90.550.10">
    <property type="entry name" value="Spore Coat Polysaccharide Biosynthesis Protein SpsA, Chain A"/>
    <property type="match status" value="1"/>
</dbReference>
<feature type="transmembrane region" description="Helical" evidence="10">
    <location>
        <begin position="34"/>
        <end position="57"/>
    </location>
</feature>
<dbReference type="PATRIC" id="fig|1142394.8.peg.2920"/>
<keyword evidence="2" id="KW-0328">Glycosyltransferase</keyword>
<sequence>MLVATAALLAAAAPPAWAEPPAAEAVFQDGGGLRLAVTVAYVLLLAALCAFGGHRFLMVRLFLRHRRDRIRPARRYADEELPAVTVQLPLFNEGAVAARVIDAAAALDYPRLQVQVLDDSNDGSERIGAERAAFWRGRGVDVVHAHRADRSGYKAGALAAGLQTATGELVAIFDADFVPPAGFLRAAVHFFTDPGIGMVQARWGHLNRDESALTAAQAILLDGHFVVEHTARNRSGVFMHFNGTAGLWRRRCIDDAGGWSHDTLTEDVDLSYRAQLRGWRFLFLPRLVCPAELPREMNAFKTQQHRWTKGSVQTAMKLLPLVFRSDQPLKVKAEAAAHLLSPATYLAVIGFTALCYPAIVMNLRYTPAGAFWGLGVGVLLLCLGTISAATFYVVSQAALGRSAWKTMLRVPLLMALAVGIAVSNAAAVLEALVGHRSGFVRTPKLGGAEAGTEADSGPGPTPRVRVSPAKAVVIAAELGMGLLMLEAARRGLMSGATAISTPFLLLFACGYLYVGSASLWGLRPRTARANAGEAARSAGTERAARREAPPGEAKIAIGREAVAS</sequence>
<keyword evidence="8" id="KW-0961">Cell wall biogenesis/degradation</keyword>
<dbReference type="STRING" id="1142394.PSMK_28240"/>
<evidence type="ECO:0000256" key="6">
    <source>
        <dbReference type="ARBA" id="ARBA00023034"/>
    </source>
</evidence>
<gene>
    <name evidence="12" type="ordered locus">PSMK_28240</name>
</gene>
<keyword evidence="13" id="KW-1185">Reference proteome</keyword>
<accession>I0II95</accession>
<dbReference type="SUPFAM" id="SSF53448">
    <property type="entry name" value="Nucleotide-diphospho-sugar transferases"/>
    <property type="match status" value="1"/>
</dbReference>
<evidence type="ECO:0000256" key="8">
    <source>
        <dbReference type="ARBA" id="ARBA00023316"/>
    </source>
</evidence>
<keyword evidence="3 12" id="KW-0808">Transferase</keyword>
<evidence type="ECO:0000256" key="1">
    <source>
        <dbReference type="ARBA" id="ARBA00004653"/>
    </source>
</evidence>
<protein>
    <submittedName>
        <fullName evidence="12">Putative glycosyltransferase</fullName>
    </submittedName>
</protein>
<evidence type="ECO:0000313" key="12">
    <source>
        <dbReference type="EMBL" id="BAM04983.1"/>
    </source>
</evidence>
<dbReference type="KEGG" id="phm:PSMK_28240"/>
<keyword evidence="7 10" id="KW-0472">Membrane</keyword>
<evidence type="ECO:0000256" key="4">
    <source>
        <dbReference type="ARBA" id="ARBA00022692"/>
    </source>
</evidence>
<dbReference type="PANTHER" id="PTHR32044">
    <property type="entry name" value="GLUCOMANNAN 4-BETA-MANNOSYLTRANSFERASE 9"/>
    <property type="match status" value="1"/>
</dbReference>